<evidence type="ECO:0000313" key="2">
    <source>
        <dbReference type="EMBL" id="EQX24764.1"/>
    </source>
</evidence>
<dbReference type="PATRIC" id="fig|1281200.3.peg.4009"/>
<sequence>MSNDYPLVSIIIPTYNSSDYITETLTKLEKQTYPNFEIVIVNDGSKDNTSSVLREYGLTHSRLIIINKENGGVSSARNTGIRKAQGQFICFMDDDDEIDPNYLLKMYSRQHETGGDAIYCGLYGHHIKNGVTYSPINTDFNEGSLLFDFFYKKVRFHIGCLFIRKQLLEDNNLFFDEDLRLGEDLDFIYRLLITCDMYAVPYYMYKHNYRENSLMNSCRTITHYRHESFAHERIYSSVMQLYKGNRKEEIHTLLSKNRTYHKTRYLWNVLLNGDFELLNQLVESNEKELKDCNLLGKRDKRRAKILASKNYILWRMVRLVNRKKNKR</sequence>
<dbReference type="Proteomes" id="UP000016035">
    <property type="component" value="Unassembled WGS sequence"/>
</dbReference>
<feature type="domain" description="Glycosyltransferase 2-like" evidence="1">
    <location>
        <begin position="9"/>
        <end position="168"/>
    </location>
</feature>
<accession>A0A0E2LDP8</accession>
<name>A0A0E2LDP8_ECOU3</name>
<organism evidence="2 3">
    <name type="scientific">Escherichia coli (strain UMEA 3162-1)</name>
    <dbReference type="NCBI Taxonomy" id="1281200"/>
    <lineage>
        <taxon>Bacteria</taxon>
        <taxon>Pseudomonadati</taxon>
        <taxon>Pseudomonadota</taxon>
        <taxon>Gammaproteobacteria</taxon>
        <taxon>Enterobacterales</taxon>
        <taxon>Enterobacteriaceae</taxon>
        <taxon>Escherichia</taxon>
    </lineage>
</organism>
<dbReference type="AlphaFoldDB" id="A0A0E2LDP8"/>
<dbReference type="PANTHER" id="PTHR22916">
    <property type="entry name" value="GLYCOSYLTRANSFERASE"/>
    <property type="match status" value="1"/>
</dbReference>
<proteinExistence type="predicted"/>
<gene>
    <name evidence="2" type="ORF">G925_03862</name>
</gene>
<evidence type="ECO:0000259" key="1">
    <source>
        <dbReference type="Pfam" id="PF00535"/>
    </source>
</evidence>
<dbReference type="PANTHER" id="PTHR22916:SF3">
    <property type="entry name" value="UDP-GLCNAC:BETAGAL BETA-1,3-N-ACETYLGLUCOSAMINYLTRANSFERASE-LIKE PROTEIN 1"/>
    <property type="match status" value="1"/>
</dbReference>
<dbReference type="GO" id="GO:0016758">
    <property type="term" value="F:hexosyltransferase activity"/>
    <property type="evidence" value="ECO:0007669"/>
    <property type="project" value="UniProtKB-ARBA"/>
</dbReference>
<reference evidence="3" key="1">
    <citation type="submission" date="2013-07" db="EMBL/GenBank/DDBJ databases">
        <title>The genome sequence of Escherichia coli UMEA 3162-1.</title>
        <authorList>
            <consortium name="The Broad Institute Genome Sequencing Platform"/>
            <consortium name="The Broad Institute Genome Sequencing Center for Infectious Disease"/>
            <person name="Feldgarden M."/>
            <person name="Frimodt-Moller N."/>
            <person name="Leihof R.F."/>
            <person name="Rasmussen L."/>
            <person name="Young S.K."/>
            <person name="Zeng Q."/>
            <person name="Gargeya S."/>
            <person name="Abouelleil A."/>
            <person name="Alvarado L."/>
            <person name="Berlin A.M."/>
            <person name="Chapman S.B."/>
            <person name="Gainer-Dewar J."/>
            <person name="Goldberg J."/>
            <person name="Gnerre S."/>
            <person name="Griggs A."/>
            <person name="Gujja S."/>
            <person name="Hansen M."/>
            <person name="Howarth C."/>
            <person name="Imamovic A."/>
            <person name="Larimer J."/>
            <person name="McCowan C."/>
            <person name="Murphy C."/>
            <person name="Pearson M."/>
            <person name="Poon T."/>
            <person name="Priest M."/>
            <person name="Roberts A."/>
            <person name="Saif S."/>
            <person name="Shea T."/>
            <person name="Sykes S."/>
            <person name="Wortman J."/>
            <person name="Nusbaum C."/>
            <person name="Birren B."/>
        </authorList>
    </citation>
    <scope>NUCLEOTIDE SEQUENCE [LARGE SCALE GENOMIC DNA]</scope>
    <source>
        <strain evidence="3">UMEA 3162-1</strain>
    </source>
</reference>
<comment type="caution">
    <text evidence="2">The sequence shown here is derived from an EMBL/GenBank/DDBJ whole genome shotgun (WGS) entry which is preliminary data.</text>
</comment>
<dbReference type="SMR" id="A0A0E2LDP8"/>
<dbReference type="HOGENOM" id="CLU_025996_25_0_6"/>
<dbReference type="InterPro" id="IPR001173">
    <property type="entry name" value="Glyco_trans_2-like"/>
</dbReference>
<dbReference type="Pfam" id="PF00535">
    <property type="entry name" value="Glycos_transf_2"/>
    <property type="match status" value="1"/>
</dbReference>
<dbReference type="SUPFAM" id="SSF53448">
    <property type="entry name" value="Nucleotide-diphospho-sugar transferases"/>
    <property type="match status" value="1"/>
</dbReference>
<protein>
    <submittedName>
        <fullName evidence="2">Beta-1,3-glucosyltransferase</fullName>
    </submittedName>
</protein>
<dbReference type="Gene3D" id="3.90.550.10">
    <property type="entry name" value="Spore Coat Polysaccharide Biosynthesis Protein SpsA, Chain A"/>
    <property type="match status" value="1"/>
</dbReference>
<dbReference type="InterPro" id="IPR029044">
    <property type="entry name" value="Nucleotide-diphossugar_trans"/>
</dbReference>
<dbReference type="EMBL" id="AWBU01000024">
    <property type="protein sequence ID" value="EQX24764.1"/>
    <property type="molecule type" value="Genomic_DNA"/>
</dbReference>
<dbReference type="RefSeq" id="WP_000064025.1">
    <property type="nucleotide sequence ID" value="NZ_KE701778.1"/>
</dbReference>
<evidence type="ECO:0000313" key="3">
    <source>
        <dbReference type="Proteomes" id="UP000016035"/>
    </source>
</evidence>
<keyword evidence="2" id="KW-0808">Transferase</keyword>
<dbReference type="CDD" id="cd00761">
    <property type="entry name" value="Glyco_tranf_GTA_type"/>
    <property type="match status" value="1"/>
</dbReference>